<keyword evidence="3" id="KW-0240">DNA-directed RNA polymerase</keyword>
<keyword evidence="4" id="KW-0804">Transcription</keyword>
<comment type="subcellular location">
    <subcellularLocation>
        <location evidence="1">Nucleus</location>
        <location evidence="1">Nucleolus</location>
    </subcellularLocation>
</comment>
<dbReference type="Pfam" id="PF06870">
    <property type="entry name" value="RNA_pol_I_A49"/>
    <property type="match status" value="1"/>
</dbReference>
<reference evidence="6" key="2">
    <citation type="submission" date="2022-01" db="EMBL/GenBank/DDBJ databases">
        <authorList>
            <person name="Yamashiro T."/>
            <person name="Shiraishi A."/>
            <person name="Satake H."/>
            <person name="Nakayama K."/>
        </authorList>
    </citation>
    <scope>NUCLEOTIDE SEQUENCE</scope>
</reference>
<evidence type="ECO:0000256" key="5">
    <source>
        <dbReference type="ARBA" id="ARBA00023242"/>
    </source>
</evidence>
<organism evidence="6 7">
    <name type="scientific">Tanacetum coccineum</name>
    <dbReference type="NCBI Taxonomy" id="301880"/>
    <lineage>
        <taxon>Eukaryota</taxon>
        <taxon>Viridiplantae</taxon>
        <taxon>Streptophyta</taxon>
        <taxon>Embryophyta</taxon>
        <taxon>Tracheophyta</taxon>
        <taxon>Spermatophyta</taxon>
        <taxon>Magnoliopsida</taxon>
        <taxon>eudicotyledons</taxon>
        <taxon>Gunneridae</taxon>
        <taxon>Pentapetalae</taxon>
        <taxon>asterids</taxon>
        <taxon>campanulids</taxon>
        <taxon>Asterales</taxon>
        <taxon>Asteraceae</taxon>
        <taxon>Asteroideae</taxon>
        <taxon>Anthemideae</taxon>
        <taxon>Anthemidinae</taxon>
        <taxon>Tanacetum</taxon>
    </lineage>
</organism>
<gene>
    <name evidence="6" type="ORF">Tco_1080137</name>
</gene>
<keyword evidence="5" id="KW-0539">Nucleus</keyword>
<evidence type="ECO:0000313" key="7">
    <source>
        <dbReference type="Proteomes" id="UP001151760"/>
    </source>
</evidence>
<reference evidence="6" key="1">
    <citation type="journal article" date="2022" name="Int. J. Mol. Sci.">
        <title>Draft Genome of Tanacetum Coccineum: Genomic Comparison of Closely Related Tanacetum-Family Plants.</title>
        <authorList>
            <person name="Yamashiro T."/>
            <person name="Shiraishi A."/>
            <person name="Nakayama K."/>
            <person name="Satake H."/>
        </authorList>
    </citation>
    <scope>NUCLEOTIDE SEQUENCE</scope>
</reference>
<dbReference type="EMBL" id="BQNB010020005">
    <property type="protein sequence ID" value="GJT91292.1"/>
    <property type="molecule type" value="Genomic_DNA"/>
</dbReference>
<evidence type="ECO:0000256" key="1">
    <source>
        <dbReference type="ARBA" id="ARBA00004604"/>
    </source>
</evidence>
<sequence length="354" mass="40877">MSEITAYDLVLEAAMKALHFNQKNLRLHGKWRWLLTNFASYYGVSDAYTKLRYLSYVMDVATPTTDCLNVIFDLFSPVKIKSNDTLSSLEIMGKYLTETDEYVSGSGRKSMVDQSSYTIGYLKMKSLVINIRNEIVSDIEMHDKQVLPTFVDLPCLSTCLYTSQLSNRMRTFLAACPPVSLSPPVTDLIVTTCDFQKDLLDWNISPVNDGFDAKALFNMYITKRINDKSLELLESCKLYKTLDEFRIVISRLPEYYMPVDKVLSDTKGDEKERENLACIYSYINHFIEFKDKRSGFSSAKHHKLPNILTQKFNEMFANTVSERLADDKRDLLINYVLVLTLFVDDFKTRILWHS</sequence>
<proteinExistence type="inferred from homology"/>
<evidence type="ECO:0000256" key="4">
    <source>
        <dbReference type="ARBA" id="ARBA00023163"/>
    </source>
</evidence>
<dbReference type="InterPro" id="IPR009668">
    <property type="entry name" value="RNA_pol-assoc_fac_A49-like"/>
</dbReference>
<dbReference type="PANTHER" id="PTHR31110:SF8">
    <property type="entry name" value="MAMMALIAN UNCOORDINATED HOMOLOGY 13, DOMAIN 2-RELATED"/>
    <property type="match status" value="1"/>
</dbReference>
<accession>A0ABQ5HTV9</accession>
<evidence type="ECO:0000313" key="6">
    <source>
        <dbReference type="EMBL" id="GJT91292.1"/>
    </source>
</evidence>
<evidence type="ECO:0000256" key="3">
    <source>
        <dbReference type="ARBA" id="ARBA00022478"/>
    </source>
</evidence>
<keyword evidence="7" id="KW-1185">Reference proteome</keyword>
<protein>
    <submittedName>
        <fullName evidence="6">Mammalian uncoordinated homology 13 protein</fullName>
    </submittedName>
</protein>
<dbReference type="Proteomes" id="UP001151760">
    <property type="component" value="Unassembled WGS sequence"/>
</dbReference>
<comment type="similarity">
    <text evidence="2">Belongs to the eukaryotic RPA49/POLR1E RNA polymerase subunit family.</text>
</comment>
<name>A0ABQ5HTV9_9ASTR</name>
<evidence type="ECO:0000256" key="2">
    <source>
        <dbReference type="ARBA" id="ARBA00009430"/>
    </source>
</evidence>
<dbReference type="PANTHER" id="PTHR31110">
    <property type="entry name" value="PESTICIDAL CRYSTAL CRY8BA PROTEIN"/>
    <property type="match status" value="1"/>
</dbReference>
<comment type="caution">
    <text evidence="6">The sequence shown here is derived from an EMBL/GenBank/DDBJ whole genome shotgun (WGS) entry which is preliminary data.</text>
</comment>